<protein>
    <submittedName>
        <fullName evidence="1">Unannotated protein</fullName>
    </submittedName>
</protein>
<gene>
    <name evidence="1" type="ORF">UFOPK2810_00785</name>
</gene>
<reference evidence="1" key="1">
    <citation type="submission" date="2020-05" db="EMBL/GenBank/DDBJ databases">
        <authorList>
            <person name="Chiriac C."/>
            <person name="Salcher M."/>
            <person name="Ghai R."/>
            <person name="Kavagutti S V."/>
        </authorList>
    </citation>
    <scope>NUCLEOTIDE SEQUENCE</scope>
</reference>
<proteinExistence type="predicted"/>
<dbReference type="AlphaFoldDB" id="A0A6J6TU30"/>
<organism evidence="1">
    <name type="scientific">freshwater metagenome</name>
    <dbReference type="NCBI Taxonomy" id="449393"/>
    <lineage>
        <taxon>unclassified sequences</taxon>
        <taxon>metagenomes</taxon>
        <taxon>ecological metagenomes</taxon>
    </lineage>
</organism>
<evidence type="ECO:0000313" key="1">
    <source>
        <dbReference type="EMBL" id="CAB4749719.1"/>
    </source>
</evidence>
<dbReference type="EMBL" id="CAEZYZ010000116">
    <property type="protein sequence ID" value="CAB4749719.1"/>
    <property type="molecule type" value="Genomic_DNA"/>
</dbReference>
<sequence>MTEAFDVRIVSGARKHSISRRRIEQALLSQTEAHPLPKEATMSRRGKPAYKITGPEIDLKAEVVLDSKGCRVDQAYVDRALAEVEEDIAKRAGRPSLTGKSEHSPHVSFRITPELKARAEQTAREQGTTVSKLAREAFERFLAS</sequence>
<accession>A0A6J6TU30</accession>
<name>A0A6J6TU30_9ZZZZ</name>